<organism evidence="2 3">
    <name type="scientific">Nonlabens arenilitoris</name>
    <dbReference type="NCBI Taxonomy" id="1217969"/>
    <lineage>
        <taxon>Bacteria</taxon>
        <taxon>Pseudomonadati</taxon>
        <taxon>Bacteroidota</taxon>
        <taxon>Flavobacteriia</taxon>
        <taxon>Flavobacteriales</taxon>
        <taxon>Flavobacteriaceae</taxon>
        <taxon>Nonlabens</taxon>
    </lineage>
</organism>
<proteinExistence type="predicted"/>
<reference evidence="2 3" key="1">
    <citation type="submission" date="2017-01" db="EMBL/GenBank/DDBJ databases">
        <title>Trade-off between light-utilization and light-protection in marine flavobacteria.</title>
        <authorList>
            <person name="Kumagai Y."/>
            <person name="Yoshizawa S."/>
            <person name="Kogure K."/>
            <person name="Iwasaki W."/>
        </authorList>
    </citation>
    <scope>NUCLEOTIDE SEQUENCE [LARGE SCALE GENOMIC DNA]</scope>
    <source>
        <strain evidence="2 3">KCTC 32109</strain>
    </source>
</reference>
<dbReference type="AlphaFoldDB" id="A0A2S7UE46"/>
<dbReference type="OrthoDB" id="1489248at2"/>
<dbReference type="RefSeq" id="WP_105071969.1">
    <property type="nucleotide sequence ID" value="NZ_MTPW01000001.1"/>
</dbReference>
<evidence type="ECO:0000313" key="3">
    <source>
        <dbReference type="Proteomes" id="UP000239747"/>
    </source>
</evidence>
<evidence type="ECO:0000313" key="2">
    <source>
        <dbReference type="EMBL" id="PQJ32907.1"/>
    </source>
</evidence>
<gene>
    <name evidence="2" type="ORF">BST92_13680</name>
</gene>
<evidence type="ECO:0000256" key="1">
    <source>
        <dbReference type="SAM" id="SignalP"/>
    </source>
</evidence>
<comment type="caution">
    <text evidence="2">The sequence shown here is derived from an EMBL/GenBank/DDBJ whole genome shotgun (WGS) entry which is preliminary data.</text>
</comment>
<sequence>MRFFFVLLFLNAFILQAQELSGQQLLDKAIQHHDPDGNWQTFQDYFQVTMTTPRNSDRVSNIEINLPAQRFALVANRDSITTSYVVEKGEVTVLKINEKKPISQLETTIKDEERAVFMKDYYTYLYGLPMKLEDPGTIITDKVERKTFNGKEYLVLEVMYDENVGSDVWYFYFDPTTYKMEIYQFFKRDQKGDIDRTSGEYILLSKNHEVNNINMPKVRNWYYNKDDKFLGTDVITN</sequence>
<evidence type="ECO:0008006" key="4">
    <source>
        <dbReference type="Google" id="ProtNLM"/>
    </source>
</evidence>
<keyword evidence="3" id="KW-1185">Reference proteome</keyword>
<name>A0A2S7UE46_9FLAO</name>
<dbReference type="Pfam" id="PF20113">
    <property type="entry name" value="DUF6503"/>
    <property type="match status" value="1"/>
</dbReference>
<dbReference type="InterPro" id="IPR045444">
    <property type="entry name" value="DUF6503"/>
</dbReference>
<accession>A0A2S7UE46</accession>
<feature type="signal peptide" evidence="1">
    <location>
        <begin position="1"/>
        <end position="17"/>
    </location>
</feature>
<feature type="chain" id="PRO_5015578140" description="Outer membrane lipoprotein-sorting protein" evidence="1">
    <location>
        <begin position="18"/>
        <end position="237"/>
    </location>
</feature>
<protein>
    <recommendedName>
        <fullName evidence="4">Outer membrane lipoprotein-sorting protein</fullName>
    </recommendedName>
</protein>
<keyword evidence="1" id="KW-0732">Signal</keyword>
<dbReference type="Proteomes" id="UP000239747">
    <property type="component" value="Unassembled WGS sequence"/>
</dbReference>
<dbReference type="EMBL" id="MTPW01000001">
    <property type="protein sequence ID" value="PQJ32907.1"/>
    <property type="molecule type" value="Genomic_DNA"/>
</dbReference>